<comment type="similarity">
    <text evidence="7">Belongs to the mitochondrial carrier (TC 2.A.29) family.</text>
</comment>
<organism evidence="9 10">
    <name type="scientific">Malassezia nana</name>
    <dbReference type="NCBI Taxonomy" id="180528"/>
    <lineage>
        <taxon>Eukaryota</taxon>
        <taxon>Fungi</taxon>
        <taxon>Dikarya</taxon>
        <taxon>Basidiomycota</taxon>
        <taxon>Ustilaginomycotina</taxon>
        <taxon>Malasseziomycetes</taxon>
        <taxon>Malasseziales</taxon>
        <taxon>Malasseziaceae</taxon>
        <taxon>Malassezia</taxon>
    </lineage>
</organism>
<feature type="repeat" description="Solcar" evidence="6">
    <location>
        <begin position="320"/>
        <end position="400"/>
    </location>
</feature>
<dbReference type="CDD" id="cd07565">
    <property type="entry name" value="aliphatic_amidase"/>
    <property type="match status" value="1"/>
</dbReference>
<protein>
    <recommendedName>
        <fullName evidence="8">CN hydrolase domain-containing protein</fullName>
    </recommendedName>
</protein>
<dbReference type="SUPFAM" id="SSF56317">
    <property type="entry name" value="Carbon-nitrogen hydrolase"/>
    <property type="match status" value="1"/>
</dbReference>
<keyword evidence="2 6" id="KW-0812">Transmembrane</keyword>
<evidence type="ECO:0000256" key="2">
    <source>
        <dbReference type="ARBA" id="ARBA00022692"/>
    </source>
</evidence>
<dbReference type="AlphaFoldDB" id="A0AAF0EF19"/>
<evidence type="ECO:0000256" key="3">
    <source>
        <dbReference type="ARBA" id="ARBA00022801"/>
    </source>
</evidence>
<dbReference type="PANTHER" id="PTHR43674:SF14">
    <property type="entry name" value="ALIPHATIC AMIDASE"/>
    <property type="match status" value="1"/>
</dbReference>
<feature type="domain" description="CN hydrolase" evidence="8">
    <location>
        <begin position="13"/>
        <end position="245"/>
    </location>
</feature>
<dbReference type="InterPro" id="IPR018108">
    <property type="entry name" value="MCP_transmembrane"/>
</dbReference>
<dbReference type="PROSITE" id="PS50263">
    <property type="entry name" value="CN_HYDROLASE"/>
    <property type="match status" value="1"/>
</dbReference>
<evidence type="ECO:0000256" key="5">
    <source>
        <dbReference type="ARBA" id="ARBA00023136"/>
    </source>
</evidence>
<evidence type="ECO:0000313" key="9">
    <source>
        <dbReference type="EMBL" id="WFD25182.1"/>
    </source>
</evidence>
<evidence type="ECO:0000259" key="8">
    <source>
        <dbReference type="PROSITE" id="PS50263"/>
    </source>
</evidence>
<dbReference type="SUPFAM" id="SSF103506">
    <property type="entry name" value="Mitochondrial carrier"/>
    <property type="match status" value="1"/>
</dbReference>
<accession>A0AAF0EF19</accession>
<evidence type="ECO:0000256" key="4">
    <source>
        <dbReference type="ARBA" id="ARBA00022989"/>
    </source>
</evidence>
<comment type="subcellular location">
    <subcellularLocation>
        <location evidence="1">Membrane</location>
        <topology evidence="1">Multi-pass membrane protein</topology>
    </subcellularLocation>
</comment>
<proteinExistence type="inferred from homology"/>
<sequence length="525" mass="56955">MRHGDISSSDDTVGVAVVNYQMPRLHTAAEVREQAHKMADWVVDVNLHGIMYDPTEMKETAVTIPGPETEIFSHACRQANVWGVFSLTGERHEEHPHKAPYNTLVLINNHGTIVQKYRKIMPWCPLEGWYPGTQTYVSDGPVGMKISLIICDDGHYPEIWRDCAMKGAELIIRCQGYRYPPKEPQVMMAKAMAWANNCYVAVANAAGFDGIFSYFGHSALIGFDGRTLGECREEVMGIQYAQLSISQIRDARAHDQSQNHLFKLVHRGYTGLQASGEGDRGVAACPFDFYRTWVTDAETAREQVERLTRPTTGVTQCPIGQLPCGLCATLTHGALTPFDVVKTRLQLEPLGSKETMLSMARSIVVRDGPTGLLTGFGPTAVGYLIQGGAKFCGYEFFKKLFIDTLGSEALAREYRQVIYLGSASAAEVIATTLLTPLEAARIRLVSERGVVPPTTLDKAGKVGEVAVQLGCGLTAGVAAAVLSHPADTLLSQINKGGGGSGSAMQKLWALAKAAGPIGLWAVPDL</sequence>
<gene>
    <name evidence="9" type="ORF">MNAN1_000148</name>
</gene>
<dbReference type="Pfam" id="PF00153">
    <property type="entry name" value="Mito_carr"/>
    <property type="match status" value="1"/>
</dbReference>
<evidence type="ECO:0000256" key="7">
    <source>
        <dbReference type="RuleBase" id="RU000488"/>
    </source>
</evidence>
<dbReference type="InterPro" id="IPR050345">
    <property type="entry name" value="Aliph_Amidase/BUP"/>
</dbReference>
<dbReference type="PROSITE" id="PS50920">
    <property type="entry name" value="SOLCAR"/>
    <property type="match status" value="1"/>
</dbReference>
<evidence type="ECO:0000256" key="6">
    <source>
        <dbReference type="PROSITE-ProRule" id="PRU00282"/>
    </source>
</evidence>
<name>A0AAF0EF19_9BASI</name>
<evidence type="ECO:0000256" key="1">
    <source>
        <dbReference type="ARBA" id="ARBA00004141"/>
    </source>
</evidence>
<dbReference type="InterPro" id="IPR036526">
    <property type="entry name" value="C-N_Hydrolase_sf"/>
</dbReference>
<keyword evidence="3" id="KW-0378">Hydrolase</keyword>
<dbReference type="Gene3D" id="3.60.110.10">
    <property type="entry name" value="Carbon-nitrogen hydrolase"/>
    <property type="match status" value="1"/>
</dbReference>
<dbReference type="Pfam" id="PF00795">
    <property type="entry name" value="CN_hydrolase"/>
    <property type="match status" value="1"/>
</dbReference>
<dbReference type="Proteomes" id="UP001213623">
    <property type="component" value="Chromosome 1"/>
</dbReference>
<keyword evidence="7" id="KW-0813">Transport</keyword>
<keyword evidence="5 6" id="KW-0472">Membrane</keyword>
<reference evidence="9" key="1">
    <citation type="submission" date="2023-03" db="EMBL/GenBank/DDBJ databases">
        <title>Mating type loci evolution in Malassezia.</title>
        <authorList>
            <person name="Coelho M.A."/>
        </authorList>
    </citation>
    <scope>NUCLEOTIDE SEQUENCE</scope>
    <source>
        <strain evidence="9">CBS 9557</strain>
    </source>
</reference>
<dbReference type="NCBIfam" id="NF009802">
    <property type="entry name" value="PRK13286.1"/>
    <property type="match status" value="1"/>
</dbReference>
<dbReference type="InterPro" id="IPR023395">
    <property type="entry name" value="MCP_dom_sf"/>
</dbReference>
<dbReference type="InterPro" id="IPR003010">
    <property type="entry name" value="C-N_Hydrolase"/>
</dbReference>
<keyword evidence="4" id="KW-1133">Transmembrane helix</keyword>
<keyword evidence="10" id="KW-1185">Reference proteome</keyword>
<dbReference type="GO" id="GO:0016020">
    <property type="term" value="C:membrane"/>
    <property type="evidence" value="ECO:0007669"/>
    <property type="project" value="UniProtKB-SubCell"/>
</dbReference>
<evidence type="ECO:0000313" key="10">
    <source>
        <dbReference type="Proteomes" id="UP001213623"/>
    </source>
</evidence>
<dbReference type="EMBL" id="CP119892">
    <property type="protein sequence ID" value="WFD25182.1"/>
    <property type="molecule type" value="Genomic_DNA"/>
</dbReference>
<dbReference type="PANTHER" id="PTHR43674">
    <property type="entry name" value="NITRILASE C965.09-RELATED"/>
    <property type="match status" value="1"/>
</dbReference>
<dbReference type="GO" id="GO:0016811">
    <property type="term" value="F:hydrolase activity, acting on carbon-nitrogen (but not peptide) bonds, in linear amides"/>
    <property type="evidence" value="ECO:0007669"/>
    <property type="project" value="TreeGrafter"/>
</dbReference>